<dbReference type="Pfam" id="PF00072">
    <property type="entry name" value="Response_reg"/>
    <property type="match status" value="1"/>
</dbReference>
<sequence>MVKILIIDDEESIVFVFKELLEVKGFEVADNGVFLFSRFVEILDIIKKFNPEIILLDHSLGELNGLKIINAVQKNAPAAIIFSISSIVAGFSIEEDYRKYGVVHFPGKDIKKILNCINKVCLCAHV</sequence>
<dbReference type="GO" id="GO:0000160">
    <property type="term" value="P:phosphorelay signal transduction system"/>
    <property type="evidence" value="ECO:0007669"/>
    <property type="project" value="InterPro"/>
</dbReference>
<dbReference type="Proteomes" id="UP000034797">
    <property type="component" value="Unassembled WGS sequence"/>
</dbReference>
<dbReference type="CDD" id="cd00156">
    <property type="entry name" value="REC"/>
    <property type="match status" value="1"/>
</dbReference>
<evidence type="ECO:0000313" key="3">
    <source>
        <dbReference type="EMBL" id="KKT84647.1"/>
    </source>
</evidence>
<evidence type="ECO:0000313" key="4">
    <source>
        <dbReference type="Proteomes" id="UP000034797"/>
    </source>
</evidence>
<proteinExistence type="predicted"/>
<feature type="domain" description="Response regulatory" evidence="2">
    <location>
        <begin position="3"/>
        <end position="123"/>
    </location>
</feature>
<gene>
    <name evidence="3" type="ORF">UW84_C0053G0004</name>
</gene>
<organism evidence="3 4">
    <name type="scientific">Candidatus Collierbacteria bacterium GW2011_GWA2_44_99</name>
    <dbReference type="NCBI Taxonomy" id="1618380"/>
    <lineage>
        <taxon>Bacteria</taxon>
        <taxon>Candidatus Collieribacteriota</taxon>
    </lineage>
</organism>
<dbReference type="InterPro" id="IPR011006">
    <property type="entry name" value="CheY-like_superfamily"/>
</dbReference>
<reference evidence="3 4" key="1">
    <citation type="journal article" date="2015" name="Nature">
        <title>rRNA introns, odd ribosomes, and small enigmatic genomes across a large radiation of phyla.</title>
        <authorList>
            <person name="Brown C.T."/>
            <person name="Hug L.A."/>
            <person name="Thomas B.C."/>
            <person name="Sharon I."/>
            <person name="Castelle C.J."/>
            <person name="Singh A."/>
            <person name="Wilkins M.J."/>
            <person name="Williams K.H."/>
            <person name="Banfield J.F."/>
        </authorList>
    </citation>
    <scope>NUCLEOTIDE SEQUENCE [LARGE SCALE GENOMIC DNA]</scope>
</reference>
<dbReference type="Gene3D" id="3.40.50.2300">
    <property type="match status" value="1"/>
</dbReference>
<dbReference type="EMBL" id="LCJW01000053">
    <property type="protein sequence ID" value="KKT84647.1"/>
    <property type="molecule type" value="Genomic_DNA"/>
</dbReference>
<dbReference type="InterPro" id="IPR001789">
    <property type="entry name" value="Sig_transdc_resp-reg_receiver"/>
</dbReference>
<dbReference type="AlphaFoldDB" id="A0A0G1MV72"/>
<name>A0A0G1MV72_9BACT</name>
<comment type="caution">
    <text evidence="3">The sequence shown here is derived from an EMBL/GenBank/DDBJ whole genome shotgun (WGS) entry which is preliminary data.</text>
</comment>
<accession>A0A0G1MV72</accession>
<keyword evidence="1" id="KW-0597">Phosphoprotein</keyword>
<dbReference type="SUPFAM" id="SSF52172">
    <property type="entry name" value="CheY-like"/>
    <property type="match status" value="1"/>
</dbReference>
<feature type="modified residue" description="4-aspartylphosphate" evidence="1">
    <location>
        <position position="57"/>
    </location>
</feature>
<dbReference type="PROSITE" id="PS50110">
    <property type="entry name" value="RESPONSE_REGULATORY"/>
    <property type="match status" value="1"/>
</dbReference>
<evidence type="ECO:0000259" key="2">
    <source>
        <dbReference type="PROSITE" id="PS50110"/>
    </source>
</evidence>
<protein>
    <recommendedName>
        <fullName evidence="2">Response regulatory domain-containing protein</fullName>
    </recommendedName>
</protein>
<evidence type="ECO:0000256" key="1">
    <source>
        <dbReference type="PROSITE-ProRule" id="PRU00169"/>
    </source>
</evidence>